<dbReference type="OMA" id="QDYLSPM"/>
<evidence type="ECO:0000256" key="5">
    <source>
        <dbReference type="SAM" id="MobiDB-lite"/>
    </source>
</evidence>
<feature type="region of interest" description="Disordered" evidence="5">
    <location>
        <begin position="252"/>
        <end position="281"/>
    </location>
</feature>
<name>A3LQG6_PICST</name>
<dbReference type="InterPro" id="IPR011598">
    <property type="entry name" value="bHLH_dom"/>
</dbReference>
<dbReference type="GO" id="GO:0000978">
    <property type="term" value="F:RNA polymerase II cis-regulatory region sequence-specific DNA binding"/>
    <property type="evidence" value="ECO:0007669"/>
    <property type="project" value="TreeGrafter"/>
</dbReference>
<proteinExistence type="predicted"/>
<feature type="region of interest" description="Disordered" evidence="5">
    <location>
        <begin position="475"/>
        <end position="495"/>
    </location>
</feature>
<comment type="subcellular location">
    <subcellularLocation>
        <location evidence="1">Nucleus</location>
    </subcellularLocation>
</comment>
<dbReference type="eggNOG" id="KOG1318">
    <property type="taxonomic scope" value="Eukaryota"/>
</dbReference>
<dbReference type="GO" id="GO:0046983">
    <property type="term" value="F:protein dimerization activity"/>
    <property type="evidence" value="ECO:0007669"/>
    <property type="project" value="InterPro"/>
</dbReference>
<dbReference type="AlphaFoldDB" id="A3LQG6"/>
<accession>A3LQG6</accession>
<dbReference type="InParanoid" id="A3LQG6"/>
<evidence type="ECO:0000256" key="2">
    <source>
        <dbReference type="ARBA" id="ARBA00023015"/>
    </source>
</evidence>
<evidence type="ECO:0000256" key="3">
    <source>
        <dbReference type="ARBA" id="ARBA00023163"/>
    </source>
</evidence>
<dbReference type="HOGENOM" id="CLU_029633_0_0_1"/>
<dbReference type="InterPro" id="IPR051732">
    <property type="entry name" value="USF"/>
</dbReference>
<organism evidence="7 8">
    <name type="scientific">Scheffersomyces stipitis (strain ATCC 58785 / CBS 6054 / NBRC 10063 / NRRL Y-11545)</name>
    <name type="common">Yeast</name>
    <name type="synonym">Pichia stipitis</name>
    <dbReference type="NCBI Taxonomy" id="322104"/>
    <lineage>
        <taxon>Eukaryota</taxon>
        <taxon>Fungi</taxon>
        <taxon>Dikarya</taxon>
        <taxon>Ascomycota</taxon>
        <taxon>Saccharomycotina</taxon>
        <taxon>Pichiomycetes</taxon>
        <taxon>Debaryomycetaceae</taxon>
        <taxon>Scheffersomyces</taxon>
    </lineage>
</organism>
<dbReference type="Gene3D" id="4.10.280.10">
    <property type="entry name" value="Helix-loop-helix DNA-binding domain"/>
    <property type="match status" value="1"/>
</dbReference>
<evidence type="ECO:0000259" key="6">
    <source>
        <dbReference type="PROSITE" id="PS50888"/>
    </source>
</evidence>
<feature type="compositionally biased region" description="Polar residues" evidence="5">
    <location>
        <begin position="481"/>
        <end position="495"/>
    </location>
</feature>
<feature type="compositionally biased region" description="Basic and acidic residues" evidence="5">
    <location>
        <begin position="353"/>
        <end position="371"/>
    </location>
</feature>
<dbReference type="GeneID" id="4836846"/>
<gene>
    <name evidence="7" type="primary">RTG3</name>
    <name evidence="7" type="ORF">PICST_30309</name>
</gene>
<dbReference type="PROSITE" id="PS50888">
    <property type="entry name" value="BHLH"/>
    <property type="match status" value="1"/>
</dbReference>
<dbReference type="GO" id="GO:0005634">
    <property type="term" value="C:nucleus"/>
    <property type="evidence" value="ECO:0007669"/>
    <property type="project" value="UniProtKB-SubCell"/>
</dbReference>
<feature type="compositionally biased region" description="Low complexity" evidence="5">
    <location>
        <begin position="10"/>
        <end position="59"/>
    </location>
</feature>
<dbReference type="SMART" id="SM00353">
    <property type="entry name" value="HLH"/>
    <property type="match status" value="1"/>
</dbReference>
<keyword evidence="3" id="KW-0804">Transcription</keyword>
<dbReference type="PANTHER" id="PTHR46117:SF3">
    <property type="entry name" value="FI24210P1"/>
    <property type="match status" value="1"/>
</dbReference>
<dbReference type="SUPFAM" id="SSF47459">
    <property type="entry name" value="HLH, helix-loop-helix DNA-binding domain"/>
    <property type="match status" value="1"/>
</dbReference>
<keyword evidence="4" id="KW-0539">Nucleus</keyword>
<dbReference type="EMBL" id="CP000496">
    <property type="protein sequence ID" value="ABN65204.2"/>
    <property type="molecule type" value="Genomic_DNA"/>
</dbReference>
<dbReference type="RefSeq" id="XP_001383233.2">
    <property type="nucleotide sequence ID" value="XM_001383196.1"/>
</dbReference>
<dbReference type="InterPro" id="IPR036638">
    <property type="entry name" value="HLH_DNA-bd_sf"/>
</dbReference>
<dbReference type="FunFam" id="4.10.280.10:FF:000105">
    <property type="entry name" value="Rtg3p"/>
    <property type="match status" value="1"/>
</dbReference>
<dbReference type="Pfam" id="PF00010">
    <property type="entry name" value="HLH"/>
    <property type="match status" value="1"/>
</dbReference>
<evidence type="ECO:0000256" key="4">
    <source>
        <dbReference type="ARBA" id="ARBA00023242"/>
    </source>
</evidence>
<dbReference type="GO" id="GO:0000981">
    <property type="term" value="F:DNA-binding transcription factor activity, RNA polymerase II-specific"/>
    <property type="evidence" value="ECO:0007669"/>
    <property type="project" value="TreeGrafter"/>
</dbReference>
<feature type="region of interest" description="Disordered" evidence="5">
    <location>
        <begin position="1"/>
        <end position="59"/>
    </location>
</feature>
<dbReference type="CDD" id="cd11387">
    <property type="entry name" value="bHLHzip_USF_MITF"/>
    <property type="match status" value="1"/>
</dbReference>
<feature type="domain" description="BHLH" evidence="6">
    <location>
        <begin position="370"/>
        <end position="453"/>
    </location>
</feature>
<dbReference type="Proteomes" id="UP000002258">
    <property type="component" value="Chromosome 2"/>
</dbReference>
<keyword evidence="2" id="KW-0805">Transcription regulation</keyword>
<evidence type="ECO:0000256" key="1">
    <source>
        <dbReference type="ARBA" id="ARBA00004123"/>
    </source>
</evidence>
<feature type="compositionally biased region" description="Low complexity" evidence="5">
    <location>
        <begin position="335"/>
        <end position="347"/>
    </location>
</feature>
<dbReference type="OrthoDB" id="690068at2759"/>
<dbReference type="KEGG" id="pic:PICST_30309"/>
<dbReference type="PANTHER" id="PTHR46117">
    <property type="entry name" value="FI24210P1"/>
    <property type="match status" value="1"/>
</dbReference>
<protein>
    <submittedName>
        <fullName evidence="7">BHLH/Zip transcription factor</fullName>
    </submittedName>
</protein>
<reference evidence="7 8" key="1">
    <citation type="journal article" date="2007" name="Nat. Biotechnol.">
        <title>Genome sequence of the lignocellulose-bioconverting and xylose-fermenting yeast Pichia stipitis.</title>
        <authorList>
            <person name="Jeffries T.W."/>
            <person name="Grigoriev I.V."/>
            <person name="Grimwood J."/>
            <person name="Laplaza J.M."/>
            <person name="Aerts A."/>
            <person name="Salamov A."/>
            <person name="Schmutz J."/>
            <person name="Lindquist E."/>
            <person name="Dehal P."/>
            <person name="Shapiro H."/>
            <person name="Jin Y.S."/>
            <person name="Passoth V."/>
            <person name="Richardson P.M."/>
        </authorList>
    </citation>
    <scope>NUCLEOTIDE SEQUENCE [LARGE SCALE GENOMIC DNA]</scope>
    <source>
        <strain evidence="8">ATCC 58785 / CBS 6054 / NBRC 10063 / NRRL Y-11545</strain>
    </source>
</reference>
<feature type="region of interest" description="Disordered" evidence="5">
    <location>
        <begin position="335"/>
        <end position="371"/>
    </location>
</feature>
<evidence type="ECO:0000313" key="8">
    <source>
        <dbReference type="Proteomes" id="UP000002258"/>
    </source>
</evidence>
<dbReference type="STRING" id="322104.A3LQG6"/>
<sequence length="543" mass="59003">MEEFLRDSPSDYNSNNPSNTTTTPNFNYNTNYSNPTNANSNANNANSNNSNYNANANANHNISQSNSAINFSSIPLNLDNVNSSGDALVSNSSGFPVGPGSDFLSTTTSYYSNNSFAGGNNNTNNNSNNININSGFLNDPSQLGSGSNSLTNEPFLDDIAGMLPTASFQPQSQLPIQQNQQNQQNYQPQFINPVNTSTNLDELISPQNNSNFLATDAFANSQYFSPPNRNGFNSLDAIPENAFQNQIGSTALSPNSRQGSIAVPAPDFQSGSYLSPQGNPPYLSPNYDFDTLRSPPLNSSYLGSPPQTTRLPSNANAFSTSIPINATVRADTLSPTPSSALSTSVPSGGVNHLSRDVSTKQLSKEEKMKRRREFHNAVERRRRDLIKEKIKELGLIVPPSLLNPPLSAVQTLQRNPSMNSNEINDLLSTIKVKETKPNKSTILNKSVDYIKHLNYVLSQQEIERARLEERISNLENEDSNLGDNYQTSSDPTGQASVPYIDQLGTVNTGTAGSDAFNPDDFFTDILGSSNVNSNDNDYLWSGN</sequence>
<keyword evidence="8" id="KW-1185">Reference proteome</keyword>
<evidence type="ECO:0000313" key="7">
    <source>
        <dbReference type="EMBL" id="ABN65204.2"/>
    </source>
</evidence>